<keyword evidence="6 7" id="KW-0482">Metalloprotease</keyword>
<keyword evidence="5 7" id="KW-0862">Zinc</keyword>
<dbReference type="InterPro" id="IPR024079">
    <property type="entry name" value="MetalloPept_cat_dom_sf"/>
</dbReference>
<keyword evidence="2 7" id="KW-0645">Protease</keyword>
<dbReference type="GO" id="GO:0005758">
    <property type="term" value="C:mitochondrial intermembrane space"/>
    <property type="evidence" value="ECO:0007669"/>
    <property type="project" value="TreeGrafter"/>
</dbReference>
<evidence type="ECO:0000256" key="6">
    <source>
        <dbReference type="ARBA" id="ARBA00023049"/>
    </source>
</evidence>
<dbReference type="PANTHER" id="PTHR11804">
    <property type="entry name" value="PROTEASE M3 THIMET OLIGOPEPTIDASE-RELATED"/>
    <property type="match status" value="1"/>
</dbReference>
<protein>
    <recommendedName>
        <fullName evidence="9">Peptidase M3A/M3B catalytic domain-containing protein</fullName>
    </recommendedName>
</protein>
<proteinExistence type="inferred from homology"/>
<dbReference type="Gene3D" id="1.20.1050.40">
    <property type="entry name" value="Endopeptidase. Chain P, domain 1"/>
    <property type="match status" value="1"/>
</dbReference>
<dbReference type="EMBL" id="MU839859">
    <property type="protein sequence ID" value="KAK1749430.1"/>
    <property type="molecule type" value="Genomic_DNA"/>
</dbReference>
<keyword evidence="3 7" id="KW-0479">Metal-binding</keyword>
<evidence type="ECO:0000313" key="10">
    <source>
        <dbReference type="EMBL" id="KAK1749430.1"/>
    </source>
</evidence>
<dbReference type="InterPro" id="IPR024077">
    <property type="entry name" value="Neurolysin/TOP_dom2"/>
</dbReference>
<dbReference type="AlphaFoldDB" id="A0AAJ0F5Q6"/>
<dbReference type="Proteomes" id="UP001239445">
    <property type="component" value="Unassembled WGS sequence"/>
</dbReference>
<feature type="domain" description="Peptidase M3A/M3B catalytic" evidence="9">
    <location>
        <begin position="257"/>
        <end position="698"/>
    </location>
</feature>
<evidence type="ECO:0000256" key="3">
    <source>
        <dbReference type="ARBA" id="ARBA00022723"/>
    </source>
</evidence>
<reference evidence="10" key="1">
    <citation type="submission" date="2023-06" db="EMBL/GenBank/DDBJ databases">
        <title>Genome-scale phylogeny and comparative genomics of the fungal order Sordariales.</title>
        <authorList>
            <consortium name="Lawrence Berkeley National Laboratory"/>
            <person name="Hensen N."/>
            <person name="Bonometti L."/>
            <person name="Westerberg I."/>
            <person name="Brannstrom I.O."/>
            <person name="Guillou S."/>
            <person name="Cros-Aarteil S."/>
            <person name="Calhoun S."/>
            <person name="Haridas S."/>
            <person name="Kuo A."/>
            <person name="Mondo S."/>
            <person name="Pangilinan J."/>
            <person name="Riley R."/>
            <person name="Labutti K."/>
            <person name="Andreopoulos B."/>
            <person name="Lipzen A."/>
            <person name="Chen C."/>
            <person name="Yanf M."/>
            <person name="Daum C."/>
            <person name="Ng V."/>
            <person name="Clum A."/>
            <person name="Steindorff A."/>
            <person name="Ohm R."/>
            <person name="Martin F."/>
            <person name="Silar P."/>
            <person name="Natvig D."/>
            <person name="Lalanne C."/>
            <person name="Gautier V."/>
            <person name="Ament-Velasquez S.L."/>
            <person name="Kruys A."/>
            <person name="Hutchinson M.I."/>
            <person name="Powell A.J."/>
            <person name="Barry K."/>
            <person name="Miller A.N."/>
            <person name="Grigoriev I.V."/>
            <person name="Debuchy R."/>
            <person name="Gladieux P."/>
            <person name="Thoren M.H."/>
            <person name="Johannesson H."/>
        </authorList>
    </citation>
    <scope>NUCLEOTIDE SEQUENCE</scope>
    <source>
        <strain evidence="10">PSN4</strain>
    </source>
</reference>
<dbReference type="GO" id="GO:0046872">
    <property type="term" value="F:metal ion binding"/>
    <property type="evidence" value="ECO:0007669"/>
    <property type="project" value="UniProtKB-UniRule"/>
</dbReference>
<evidence type="ECO:0000256" key="4">
    <source>
        <dbReference type="ARBA" id="ARBA00022801"/>
    </source>
</evidence>
<evidence type="ECO:0000256" key="8">
    <source>
        <dbReference type="SAM" id="Coils"/>
    </source>
</evidence>
<evidence type="ECO:0000256" key="7">
    <source>
        <dbReference type="RuleBase" id="RU003435"/>
    </source>
</evidence>
<evidence type="ECO:0000256" key="1">
    <source>
        <dbReference type="ARBA" id="ARBA00006040"/>
    </source>
</evidence>
<keyword evidence="11" id="KW-1185">Reference proteome</keyword>
<dbReference type="Gene3D" id="1.10.1370.10">
    <property type="entry name" value="Neurolysin, domain 3"/>
    <property type="match status" value="1"/>
</dbReference>
<dbReference type="PANTHER" id="PTHR11804:SF84">
    <property type="entry name" value="SACCHAROLYSIN"/>
    <property type="match status" value="1"/>
</dbReference>
<dbReference type="InterPro" id="IPR024080">
    <property type="entry name" value="Neurolysin/TOP_N"/>
</dbReference>
<accession>A0AAJ0F5Q6</accession>
<organism evidence="10 11">
    <name type="scientific">Echria macrotheca</name>
    <dbReference type="NCBI Taxonomy" id="438768"/>
    <lineage>
        <taxon>Eukaryota</taxon>
        <taxon>Fungi</taxon>
        <taxon>Dikarya</taxon>
        <taxon>Ascomycota</taxon>
        <taxon>Pezizomycotina</taxon>
        <taxon>Sordariomycetes</taxon>
        <taxon>Sordariomycetidae</taxon>
        <taxon>Sordariales</taxon>
        <taxon>Schizotheciaceae</taxon>
        <taxon>Echria</taxon>
    </lineage>
</organism>
<keyword evidence="8" id="KW-0175">Coiled coil</keyword>
<evidence type="ECO:0000313" key="11">
    <source>
        <dbReference type="Proteomes" id="UP001239445"/>
    </source>
</evidence>
<dbReference type="InterPro" id="IPR045090">
    <property type="entry name" value="Pept_M3A_M3B"/>
</dbReference>
<dbReference type="SUPFAM" id="SSF55486">
    <property type="entry name" value="Metalloproteases ('zincins'), catalytic domain"/>
    <property type="match status" value="1"/>
</dbReference>
<dbReference type="GO" id="GO:0006508">
    <property type="term" value="P:proteolysis"/>
    <property type="evidence" value="ECO:0007669"/>
    <property type="project" value="UniProtKB-KW"/>
</dbReference>
<evidence type="ECO:0000259" key="9">
    <source>
        <dbReference type="Pfam" id="PF01432"/>
    </source>
</evidence>
<feature type="coiled-coil region" evidence="8">
    <location>
        <begin position="309"/>
        <end position="336"/>
    </location>
</feature>
<gene>
    <name evidence="10" type="ORF">QBC47DRAFT_441977</name>
</gene>
<comment type="caution">
    <text evidence="10">The sequence shown here is derived from an EMBL/GenBank/DDBJ whole genome shotgun (WGS) entry which is preliminary data.</text>
</comment>
<sequence length="705" mass="79830">MDHLRGRILGHPRKDLANYIEGRGTYIYAESSPMDITRFPFSGVTPAALRVETKSVVHTFTALQNHLITTVTPSTATFGNIVRPLIDEINNVKYRTNILVLLSRASPDPRIRQAARDASVELANAEARLWLRADLAALVSAAYEWEMNHSNLDAQDRAVLDHVRGVFSRSGATLRDEADRARVEKAQAEISAINAAAIKDLTEASEGLWYTRRELAGCPGAWIATLKKEAVSGQEDELSDDDKILVPQRDDCFVHVLRSAINEETRRTFFLAYHRRCPENIDRLGQVVRLRDEVARLLGFENHAALKIQETMTKSIDKLQKTLDSLQSDLMALAESDIAKLVELKRADQKLSRDDVTLHPWDRLYYTDLQMKQHYSVDQAKVSEYFEVNHVVLEMLKLFEELFGIVFVPMPELDTWHHTVSPYSVCDGEQEGGGFLGFLYIDIFERPGKFSSQYHSRMQPGYFDTDGTRHFPVSALVCSYPDLLPHRDVRIIFHELGHAIHHLVERTKYAMGQSKDFGETPSKMLEHFVWLPEVMVRLSRHRQDDSKLPQDLANALAKSKTLNLAVRLLGLMQPAMFDLAIYTPKSANEASSIDTTAIWNQSRNKCLPYKDVEGEELFGQASFSPAFRGYDAGYFTYVMSEVYAADLFETAFARNPLSPAIGRRWRYQVLERGSSQPELEMLGRFLGRPLDIHAVLAQIAGGQTP</sequence>
<dbReference type="Gene3D" id="3.40.390.10">
    <property type="entry name" value="Collagenase (Catalytic Domain)"/>
    <property type="match status" value="1"/>
</dbReference>
<comment type="similarity">
    <text evidence="1 7">Belongs to the peptidase M3 family.</text>
</comment>
<dbReference type="Pfam" id="PF01432">
    <property type="entry name" value="Peptidase_M3"/>
    <property type="match status" value="1"/>
</dbReference>
<evidence type="ECO:0000256" key="2">
    <source>
        <dbReference type="ARBA" id="ARBA00022670"/>
    </source>
</evidence>
<dbReference type="GO" id="GO:0004222">
    <property type="term" value="F:metalloendopeptidase activity"/>
    <property type="evidence" value="ECO:0007669"/>
    <property type="project" value="InterPro"/>
</dbReference>
<name>A0AAJ0F5Q6_9PEZI</name>
<dbReference type="GO" id="GO:0006518">
    <property type="term" value="P:peptide metabolic process"/>
    <property type="evidence" value="ECO:0007669"/>
    <property type="project" value="TreeGrafter"/>
</dbReference>
<dbReference type="InterPro" id="IPR001567">
    <property type="entry name" value="Pept_M3A_M3B_dom"/>
</dbReference>
<comment type="cofactor">
    <cofactor evidence="7">
        <name>Zn(2+)</name>
        <dbReference type="ChEBI" id="CHEBI:29105"/>
    </cofactor>
    <text evidence="7">Binds 1 zinc ion.</text>
</comment>
<dbReference type="CDD" id="cd06455">
    <property type="entry name" value="M3A_TOP"/>
    <property type="match status" value="1"/>
</dbReference>
<evidence type="ECO:0000256" key="5">
    <source>
        <dbReference type="ARBA" id="ARBA00022833"/>
    </source>
</evidence>
<keyword evidence="4 7" id="KW-0378">Hydrolase</keyword>